<name>A0A4S2B0V1_9BACE</name>
<dbReference type="Proteomes" id="UP000305751">
    <property type="component" value="Unassembled WGS sequence"/>
</dbReference>
<dbReference type="AlphaFoldDB" id="A0A4S2B0V1"/>
<gene>
    <name evidence="3" type="ORF">E5356_03755</name>
</gene>
<evidence type="ECO:0000313" key="4">
    <source>
        <dbReference type="Proteomes" id="UP000305751"/>
    </source>
</evidence>
<feature type="domain" description="DNA methylase adenine-specific" evidence="2">
    <location>
        <begin position="52"/>
        <end position="165"/>
    </location>
</feature>
<dbReference type="SUPFAM" id="SSF53335">
    <property type="entry name" value="S-adenosyl-L-methionine-dependent methyltransferases"/>
    <property type="match status" value="1"/>
</dbReference>
<dbReference type="GO" id="GO:0032259">
    <property type="term" value="P:methylation"/>
    <property type="evidence" value="ECO:0007669"/>
    <property type="project" value="UniProtKB-KW"/>
</dbReference>
<dbReference type="InterPro" id="IPR003356">
    <property type="entry name" value="DNA_methylase_A-5"/>
</dbReference>
<keyword evidence="4" id="KW-1185">Reference proteome</keyword>
<keyword evidence="3" id="KW-0489">Methyltransferase</keyword>
<evidence type="ECO:0000313" key="3">
    <source>
        <dbReference type="EMBL" id="TGY07425.1"/>
    </source>
</evidence>
<accession>A0A4S2B0V1</accession>
<proteinExistence type="inferred from homology"/>
<organism evidence="3 4">
    <name type="scientific">Bacteroides acidifaciens</name>
    <dbReference type="NCBI Taxonomy" id="85831"/>
    <lineage>
        <taxon>Bacteria</taxon>
        <taxon>Pseudomonadati</taxon>
        <taxon>Bacteroidota</taxon>
        <taxon>Bacteroidia</taxon>
        <taxon>Bacteroidales</taxon>
        <taxon>Bacteroidaceae</taxon>
        <taxon>Bacteroides</taxon>
    </lineage>
</organism>
<dbReference type="InterPro" id="IPR029063">
    <property type="entry name" value="SAM-dependent_MTases_sf"/>
</dbReference>
<evidence type="ECO:0000256" key="1">
    <source>
        <dbReference type="ARBA" id="ARBA00006594"/>
    </source>
</evidence>
<evidence type="ECO:0000259" key="2">
    <source>
        <dbReference type="Pfam" id="PF02384"/>
    </source>
</evidence>
<dbReference type="Pfam" id="PF02384">
    <property type="entry name" value="N6_Mtase"/>
    <property type="match status" value="1"/>
</dbReference>
<comment type="caution">
    <text evidence="3">The sequence shown here is derived from an EMBL/GenBank/DDBJ whole genome shotgun (WGS) entry which is preliminary data.</text>
</comment>
<keyword evidence="3" id="KW-0808">Transferase</keyword>
<reference evidence="3 4" key="1">
    <citation type="submission" date="2019-04" db="EMBL/GenBank/DDBJ databases">
        <title>Microbes associate with the intestines of laboratory mice.</title>
        <authorList>
            <person name="Navarre W."/>
            <person name="Wong E."/>
            <person name="Huang K."/>
            <person name="Tropini C."/>
            <person name="Ng K."/>
            <person name="Yu B."/>
        </authorList>
    </citation>
    <scope>NUCLEOTIDE SEQUENCE [LARGE SCALE GENOMIC DNA]</scope>
    <source>
        <strain evidence="3 4">NM70_E10</strain>
    </source>
</reference>
<dbReference type="Gene3D" id="3.40.50.150">
    <property type="entry name" value="Vaccinia Virus protein VP39"/>
    <property type="match status" value="1"/>
</dbReference>
<dbReference type="EMBL" id="SRZA01000006">
    <property type="protein sequence ID" value="TGY07425.1"/>
    <property type="molecule type" value="Genomic_DNA"/>
</dbReference>
<protein>
    <submittedName>
        <fullName evidence="3">SAM-dependent DNA methyltransferase</fullName>
    </submittedName>
</protein>
<dbReference type="GO" id="GO:0008170">
    <property type="term" value="F:N-methyltransferase activity"/>
    <property type="evidence" value="ECO:0007669"/>
    <property type="project" value="InterPro"/>
</dbReference>
<dbReference type="RefSeq" id="WP_136013642.1">
    <property type="nucleotide sequence ID" value="NZ_SRZA01000006.1"/>
</dbReference>
<comment type="similarity">
    <text evidence="1">Belongs to the N(4)/N(6)-methyltransferase family.</text>
</comment>
<dbReference type="GO" id="GO:0003677">
    <property type="term" value="F:DNA binding"/>
    <property type="evidence" value="ECO:0007669"/>
    <property type="project" value="InterPro"/>
</dbReference>
<sequence>MRNILSDINGMLGITDSYQAPERIMSLLFGEEKERTKIFKDFLDYFKCDVSYDWFHEYFEDEHADRKNNKQDFTPKCISTLVSKLLGSDTGVTYEPTAGTGGMLISNWYNHRNSISFLDYKPNDHLIVCGELSDKTVPFLLFNLAVRGISGIVFHGDTLRNQYKAAYILTNRFNSSCDFSTVTKWK</sequence>